<reference evidence="3 4" key="1">
    <citation type="submission" date="2016-11" db="EMBL/GenBank/DDBJ databases">
        <title>A multilocus sequence analysis scheme for characterization of bacteria in the genus Thioclava.</title>
        <authorList>
            <person name="Liu Y."/>
            <person name="Shao Z."/>
        </authorList>
    </citation>
    <scope>NUCLEOTIDE SEQUENCE [LARGE SCALE GENOMIC DNA]</scope>
    <source>
        <strain evidence="3 4">11.10-0-13</strain>
    </source>
</reference>
<evidence type="ECO:0000256" key="1">
    <source>
        <dbReference type="SAM" id="SignalP"/>
    </source>
</evidence>
<dbReference type="Proteomes" id="UP000242224">
    <property type="component" value="Unassembled WGS sequence"/>
</dbReference>
<dbReference type="Pfam" id="PF11412">
    <property type="entry name" value="DsbD_N"/>
    <property type="match status" value="1"/>
</dbReference>
<evidence type="ECO:0000259" key="2">
    <source>
        <dbReference type="Pfam" id="PF11412"/>
    </source>
</evidence>
<accession>A0ABX3MPH6</accession>
<comment type="caution">
    <text evidence="3">The sequence shown here is derived from an EMBL/GenBank/DDBJ whole genome shotgun (WGS) entry which is preliminary data.</text>
</comment>
<feature type="domain" description="Thiol:disulfide interchange protein DsbD N-terminal" evidence="2">
    <location>
        <begin position="39"/>
        <end position="150"/>
    </location>
</feature>
<name>A0ABX3MPH6_9RHOB</name>
<dbReference type="InterPro" id="IPR028250">
    <property type="entry name" value="DsbDN"/>
</dbReference>
<proteinExistence type="predicted"/>
<gene>
    <name evidence="3" type="ORF">BMG00_06660</name>
</gene>
<organism evidence="3 4">
    <name type="scientific">Thioclava marina</name>
    <dbReference type="NCBI Taxonomy" id="1915077"/>
    <lineage>
        <taxon>Bacteria</taxon>
        <taxon>Pseudomonadati</taxon>
        <taxon>Pseudomonadota</taxon>
        <taxon>Alphaproteobacteria</taxon>
        <taxon>Rhodobacterales</taxon>
        <taxon>Paracoccaceae</taxon>
        <taxon>Thioclava</taxon>
    </lineage>
</organism>
<sequence length="270" mass="28766">MTRLLPVLSLALATMPFAAHAQQSALPTPPPPPGLENAELLPGWQRADGSRVAALEISLAPGWKTYWRTPGDAGIPPRVDFSGSRNVAAVRLHWPAPEIFTSAGMRTIGYHDGVLLPVSITPADPAKPVALKAEAMIGICDRICVPVTLRLDAELSGKGAPDPRIEQALAAEPKSVDARTHCQTEPVRDGVKVTARIDLPPAIGPEETLFELASKPVWVSEATSHREGDVLVASADFVPPEAQPFDLDLSDVRITVLSDRGPVQIKGCDD</sequence>
<dbReference type="EMBL" id="MPZS01000001">
    <property type="protein sequence ID" value="OOY13450.1"/>
    <property type="molecule type" value="Genomic_DNA"/>
</dbReference>
<keyword evidence="4" id="KW-1185">Reference proteome</keyword>
<evidence type="ECO:0000313" key="3">
    <source>
        <dbReference type="EMBL" id="OOY13450.1"/>
    </source>
</evidence>
<dbReference type="RefSeq" id="WP_078573716.1">
    <property type="nucleotide sequence ID" value="NZ_MPZS01000001.1"/>
</dbReference>
<feature type="signal peptide" evidence="1">
    <location>
        <begin position="1"/>
        <end position="21"/>
    </location>
</feature>
<protein>
    <recommendedName>
        <fullName evidence="2">Thiol:disulfide interchange protein DsbD N-terminal domain-containing protein</fullName>
    </recommendedName>
</protein>
<keyword evidence="1" id="KW-0732">Signal</keyword>
<evidence type="ECO:0000313" key="4">
    <source>
        <dbReference type="Proteomes" id="UP000242224"/>
    </source>
</evidence>
<feature type="chain" id="PRO_5046836835" description="Thiol:disulfide interchange protein DsbD N-terminal domain-containing protein" evidence="1">
    <location>
        <begin position="22"/>
        <end position="270"/>
    </location>
</feature>